<evidence type="ECO:0000256" key="6">
    <source>
        <dbReference type="SAM" id="MobiDB-lite"/>
    </source>
</evidence>
<evidence type="ECO:0000256" key="5">
    <source>
        <dbReference type="ARBA" id="ARBA00023212"/>
    </source>
</evidence>
<dbReference type="PANTHER" id="PTHR14326:SF58">
    <property type="entry name" value="TPX2 (TARGETING PROTEIN FOR XKLP2) PROTEIN FAMILY"/>
    <property type="match status" value="1"/>
</dbReference>
<dbReference type="GO" id="GO:0008017">
    <property type="term" value="F:microtubule binding"/>
    <property type="evidence" value="ECO:0007669"/>
    <property type="project" value="TreeGrafter"/>
</dbReference>
<sequence length="513" mass="58158">MESNSRTAGTIANKEKCSPLNTSEFDDSRDFSENLNPNFPFINSKSSNSLTIISSEKSAKKFDARNPNTIRVASPLLKNKIRERKFVIAKKKYRIDGLNSSAASVACEKCKKAIGESSKCFCVAYHNLRVSQEGFFSNRTKVDNEIGVDKINKHNSGDEEEGLKLIHADQDTGIDNEGELEGKDSSENGEDGELILKRSRDRLLEEARESVPEPGFGRVMHLVKAFENLRLIRKVDDSGEKELEEVEDGKKGTKWGLPGLQQSTKVSKPHVSLSSYCPSDFLLTSESLGLGSTRSYSLDSNGGSFSISTRTSAGSGTTRRSSNESSGAFARRNYKRRPPRATSQRPFMLQTEQRGRCKEEEFMKKLRQRMEEEKKLRIPIAQGLPLTTDEPECLVKPPVKENTRPIDVILHSEKRAEERAEFDQLVARKMSFIEQYRLERERQQKLAEEEEIRRLRKEIIPKAQPMPYFDRPFVPRRSTKHLTIPSEPKFHVPQHKKIRCCLSCVDNCNGHNG</sequence>
<evidence type="ECO:0000313" key="9">
    <source>
        <dbReference type="Proteomes" id="UP000250235"/>
    </source>
</evidence>
<keyword evidence="9" id="KW-1185">Reference proteome</keyword>
<dbReference type="InterPro" id="IPR027329">
    <property type="entry name" value="TPX2_C"/>
</dbReference>
<feature type="region of interest" description="Disordered" evidence="6">
    <location>
        <begin position="299"/>
        <end position="345"/>
    </location>
</feature>
<dbReference type="Proteomes" id="UP000250235">
    <property type="component" value="Unassembled WGS sequence"/>
</dbReference>
<evidence type="ECO:0000259" key="7">
    <source>
        <dbReference type="Pfam" id="PF06886"/>
    </source>
</evidence>
<feature type="domain" description="TPX2 C-terminal" evidence="7">
    <location>
        <begin position="410"/>
        <end position="483"/>
    </location>
</feature>
<proteinExistence type="inferred from homology"/>
<feature type="compositionally biased region" description="Polar residues" evidence="6">
    <location>
        <begin position="1"/>
        <end position="10"/>
    </location>
</feature>
<dbReference type="EMBL" id="KQ996030">
    <property type="protein sequence ID" value="KZV45626.1"/>
    <property type="molecule type" value="Genomic_DNA"/>
</dbReference>
<dbReference type="GO" id="GO:0060236">
    <property type="term" value="P:regulation of mitotic spindle organization"/>
    <property type="evidence" value="ECO:0007669"/>
    <property type="project" value="InterPro"/>
</dbReference>
<comment type="similarity">
    <text evidence="2">Belongs to the TPX2 family.</text>
</comment>
<dbReference type="OrthoDB" id="7677582at2759"/>
<evidence type="ECO:0000256" key="1">
    <source>
        <dbReference type="ARBA" id="ARBA00004245"/>
    </source>
</evidence>
<evidence type="ECO:0000256" key="4">
    <source>
        <dbReference type="ARBA" id="ARBA00022701"/>
    </source>
</evidence>
<evidence type="ECO:0000256" key="2">
    <source>
        <dbReference type="ARBA" id="ARBA00005885"/>
    </source>
</evidence>
<feature type="region of interest" description="Disordered" evidence="6">
    <location>
        <begin position="170"/>
        <end position="193"/>
    </location>
</feature>
<dbReference type="GO" id="GO:0090307">
    <property type="term" value="P:mitotic spindle assembly"/>
    <property type="evidence" value="ECO:0007669"/>
    <property type="project" value="TreeGrafter"/>
</dbReference>
<feature type="region of interest" description="Disordered" evidence="6">
    <location>
        <begin position="1"/>
        <end position="25"/>
    </location>
</feature>
<feature type="compositionally biased region" description="Low complexity" evidence="6">
    <location>
        <begin position="306"/>
        <end position="320"/>
    </location>
</feature>
<accession>A0A2Z7CLF1</accession>
<keyword evidence="3" id="KW-0963">Cytoplasm</keyword>
<dbReference type="PANTHER" id="PTHR14326">
    <property type="entry name" value="TARGETING PROTEIN FOR XKLP2"/>
    <property type="match status" value="1"/>
</dbReference>
<dbReference type="AlphaFoldDB" id="A0A2Z7CLF1"/>
<organism evidence="8 9">
    <name type="scientific">Dorcoceras hygrometricum</name>
    <dbReference type="NCBI Taxonomy" id="472368"/>
    <lineage>
        <taxon>Eukaryota</taxon>
        <taxon>Viridiplantae</taxon>
        <taxon>Streptophyta</taxon>
        <taxon>Embryophyta</taxon>
        <taxon>Tracheophyta</taxon>
        <taxon>Spermatophyta</taxon>
        <taxon>Magnoliopsida</taxon>
        <taxon>eudicotyledons</taxon>
        <taxon>Gunneridae</taxon>
        <taxon>Pentapetalae</taxon>
        <taxon>asterids</taxon>
        <taxon>lamiids</taxon>
        <taxon>Lamiales</taxon>
        <taxon>Gesneriaceae</taxon>
        <taxon>Didymocarpoideae</taxon>
        <taxon>Trichosporeae</taxon>
        <taxon>Loxocarpinae</taxon>
        <taxon>Dorcoceras</taxon>
    </lineage>
</organism>
<gene>
    <name evidence="8" type="ORF">F511_02286</name>
</gene>
<reference evidence="8 9" key="1">
    <citation type="journal article" date="2015" name="Proc. Natl. Acad. Sci. U.S.A.">
        <title>The resurrection genome of Boea hygrometrica: A blueprint for survival of dehydration.</title>
        <authorList>
            <person name="Xiao L."/>
            <person name="Yang G."/>
            <person name="Zhang L."/>
            <person name="Yang X."/>
            <person name="Zhao S."/>
            <person name="Ji Z."/>
            <person name="Zhou Q."/>
            <person name="Hu M."/>
            <person name="Wang Y."/>
            <person name="Chen M."/>
            <person name="Xu Y."/>
            <person name="Jin H."/>
            <person name="Xiao X."/>
            <person name="Hu G."/>
            <person name="Bao F."/>
            <person name="Hu Y."/>
            <person name="Wan P."/>
            <person name="Li L."/>
            <person name="Deng X."/>
            <person name="Kuang T."/>
            <person name="Xiang C."/>
            <person name="Zhu J.K."/>
            <person name="Oliver M.J."/>
            <person name="He Y."/>
        </authorList>
    </citation>
    <scope>NUCLEOTIDE SEQUENCE [LARGE SCALE GENOMIC DNA]</scope>
    <source>
        <strain evidence="9">cv. XS01</strain>
    </source>
</reference>
<dbReference type="Pfam" id="PF06886">
    <property type="entry name" value="TPX2"/>
    <property type="match status" value="1"/>
</dbReference>
<keyword evidence="5" id="KW-0206">Cytoskeleton</keyword>
<evidence type="ECO:0000313" key="8">
    <source>
        <dbReference type="EMBL" id="KZV45626.1"/>
    </source>
</evidence>
<dbReference type="GO" id="GO:0005880">
    <property type="term" value="C:nuclear microtubule"/>
    <property type="evidence" value="ECO:0007669"/>
    <property type="project" value="TreeGrafter"/>
</dbReference>
<dbReference type="GO" id="GO:0030295">
    <property type="term" value="F:protein kinase activator activity"/>
    <property type="evidence" value="ECO:0007669"/>
    <property type="project" value="TreeGrafter"/>
</dbReference>
<dbReference type="GO" id="GO:0005819">
    <property type="term" value="C:spindle"/>
    <property type="evidence" value="ECO:0007669"/>
    <property type="project" value="InterPro"/>
</dbReference>
<protein>
    <recommendedName>
        <fullName evidence="7">TPX2 C-terminal domain-containing protein</fullName>
    </recommendedName>
</protein>
<comment type="subcellular location">
    <subcellularLocation>
        <location evidence="1">Cytoplasm</location>
        <location evidence="1">Cytoskeleton</location>
    </subcellularLocation>
</comment>
<evidence type="ECO:0000256" key="3">
    <source>
        <dbReference type="ARBA" id="ARBA00022490"/>
    </source>
</evidence>
<name>A0A2Z7CLF1_9LAMI</name>
<keyword evidence="4" id="KW-0493">Microtubule</keyword>
<dbReference type="InterPro" id="IPR009675">
    <property type="entry name" value="TPX2_fam"/>
</dbReference>